<dbReference type="PANTHER" id="PTHR37984:SF9">
    <property type="entry name" value="INTEGRASE CATALYTIC DOMAIN-CONTAINING PROTEIN"/>
    <property type="match status" value="1"/>
</dbReference>
<dbReference type="InterPro" id="IPR021109">
    <property type="entry name" value="Peptidase_aspartic_dom_sf"/>
</dbReference>
<dbReference type="PANTHER" id="PTHR37984">
    <property type="entry name" value="PROTEIN CBG26694"/>
    <property type="match status" value="1"/>
</dbReference>
<dbReference type="InterPro" id="IPR050951">
    <property type="entry name" value="Retrovirus_Pol_polyprotein"/>
</dbReference>
<organism evidence="2 3">
    <name type="scientific">Rhamnusium bicolor</name>
    <dbReference type="NCBI Taxonomy" id="1586634"/>
    <lineage>
        <taxon>Eukaryota</taxon>
        <taxon>Metazoa</taxon>
        <taxon>Ecdysozoa</taxon>
        <taxon>Arthropoda</taxon>
        <taxon>Hexapoda</taxon>
        <taxon>Insecta</taxon>
        <taxon>Pterygota</taxon>
        <taxon>Neoptera</taxon>
        <taxon>Endopterygota</taxon>
        <taxon>Coleoptera</taxon>
        <taxon>Polyphaga</taxon>
        <taxon>Cucujiformia</taxon>
        <taxon>Chrysomeloidea</taxon>
        <taxon>Cerambycidae</taxon>
        <taxon>Lepturinae</taxon>
        <taxon>Rhagiini</taxon>
        <taxon>Rhamnusium</taxon>
    </lineage>
</organism>
<dbReference type="EMBL" id="JANEYF010000269">
    <property type="protein sequence ID" value="KAJ8971014.1"/>
    <property type="molecule type" value="Genomic_DNA"/>
</dbReference>
<reference evidence="2" key="1">
    <citation type="journal article" date="2023" name="Insect Mol. Biol.">
        <title>Genome sequencing provides insights into the evolution of gene families encoding plant cell wall-degrading enzymes in longhorned beetles.</title>
        <authorList>
            <person name="Shin N.R."/>
            <person name="Okamura Y."/>
            <person name="Kirsch R."/>
            <person name="Pauchet Y."/>
        </authorList>
    </citation>
    <scope>NUCLEOTIDE SEQUENCE</scope>
    <source>
        <strain evidence="2">RBIC_L_NR</strain>
    </source>
</reference>
<name>A0AAV8ZTL8_9CUCU</name>
<keyword evidence="3" id="KW-1185">Reference proteome</keyword>
<feature type="region of interest" description="Disordered" evidence="1">
    <location>
        <begin position="730"/>
        <end position="827"/>
    </location>
</feature>
<feature type="compositionally biased region" description="Basic residues" evidence="1">
    <location>
        <begin position="814"/>
        <end position="827"/>
    </location>
</feature>
<protein>
    <recommendedName>
        <fullName evidence="4">Peptidase A2 domain-containing protein</fullName>
    </recommendedName>
</protein>
<accession>A0AAV8ZTL8</accession>
<sequence length="827" mass="93791">MHYIGSKLESQKIWVKKHSSIPNNKKKPKSKLECTEVIDFEYSDVCDTQSNQTCEPNKNVEDLTKYPQGLISVIRHIEELENEMTHMTSSQIDLYFATFKDDLHNNWQKVYDFKNTDDSIKNKKAETIDKIKLLLKNLNDRNFKFNQFAPDKEDWEYYLQRFELETAIQGLDTAETSTHKRNILLTKVGPDPFKILVDYFKPDSVTTKTYTDVHTYETFNISLSQVQIESQHTNRVNSSNKKYGAQVRQKPLTANTSRKTNQTRTLDANKNCLSCGAGIHKNRSDCPAQGKNCLACNKLNHFAAVCIVSGRALVINDRRPNTRHVRGNEPDISENENHSLSSTDTAHICNVYSTNKVMLATLINNQNIDMLYDPGAAHSVVGKRIWNKIGRPSLEKVSNLIAYTDLEIPTLGVAKVKVRAYGIELKLPLYVIGTDDIPLFGLDWCLAFKLPMPPGSRICQLRNRKEVPAAEPDSDVTLIRNSGSLEDVIENIPNNAHGQLKAILQSVDELFSGTMGTIQGHTAKIHIPEGVKPKTFRPRPVPIALQEQDNAAADALSRLPLANSSLTEVEEIGLPKRGQLLHLRVHHMPITQRNLRKRIGEDHILKEVIRYQNSTWPDKKKLPVDLLTFYEKRDELNTPQRSTGRAPSELMFGRPLRSKFDQLKPDVQRNMEKEKLKQKQYYDKGARDLSFNEDDPVWINNPLDKGSAPGNVLQQTGPYSYLVDVQGTPRRKHAEQLRPRKIGITEGNDHSSPPIPETSRDVSMTELPIQPEISTSPKIQRFGGQEQDIAAPDVTIGEPKLMEQPGSSATPRRNPPRTRRLPTRYND</sequence>
<gene>
    <name evidence="2" type="ORF">NQ314_000933</name>
</gene>
<evidence type="ECO:0000313" key="3">
    <source>
        <dbReference type="Proteomes" id="UP001162156"/>
    </source>
</evidence>
<evidence type="ECO:0008006" key="4">
    <source>
        <dbReference type="Google" id="ProtNLM"/>
    </source>
</evidence>
<comment type="caution">
    <text evidence="2">The sequence shown here is derived from an EMBL/GenBank/DDBJ whole genome shotgun (WGS) entry which is preliminary data.</text>
</comment>
<feature type="region of interest" description="Disordered" evidence="1">
    <location>
        <begin position="234"/>
        <end position="262"/>
    </location>
</feature>
<evidence type="ECO:0000256" key="1">
    <source>
        <dbReference type="SAM" id="MobiDB-lite"/>
    </source>
</evidence>
<evidence type="ECO:0000313" key="2">
    <source>
        <dbReference type="EMBL" id="KAJ8971014.1"/>
    </source>
</evidence>
<dbReference type="AlphaFoldDB" id="A0AAV8ZTL8"/>
<dbReference type="Gene3D" id="2.40.70.10">
    <property type="entry name" value="Acid Proteases"/>
    <property type="match status" value="1"/>
</dbReference>
<proteinExistence type="predicted"/>
<feature type="compositionally biased region" description="Polar residues" evidence="1">
    <location>
        <begin position="252"/>
        <end position="262"/>
    </location>
</feature>
<dbReference type="SUPFAM" id="SSF50630">
    <property type="entry name" value="Acid proteases"/>
    <property type="match status" value="1"/>
</dbReference>
<dbReference type="Proteomes" id="UP001162156">
    <property type="component" value="Unassembled WGS sequence"/>
</dbReference>